<dbReference type="STRING" id="1002526.SAMN05216578_10591"/>
<keyword evidence="7" id="KW-0406">Ion transport</keyword>
<comment type="subcellular location">
    <subcellularLocation>
        <location evidence="1">Cell inner membrane</location>
        <topology evidence="1">Multi-pass membrane protein</topology>
    </subcellularLocation>
    <subcellularLocation>
        <location evidence="7">Cell membrane</location>
        <topology evidence="7">Multi-pass membrane protein</topology>
    </subcellularLocation>
</comment>
<evidence type="ECO:0000256" key="1">
    <source>
        <dbReference type="ARBA" id="ARBA00004429"/>
    </source>
</evidence>
<dbReference type="PANTHER" id="PTHR30341:SF0">
    <property type="entry name" value="NA(+)_H(+) ANTIPORTER NHAA"/>
    <property type="match status" value="1"/>
</dbReference>
<dbReference type="Gene3D" id="1.20.1530.10">
    <property type="entry name" value="Na+/H+ antiporter like domain"/>
    <property type="match status" value="1"/>
</dbReference>
<evidence type="ECO:0000256" key="7">
    <source>
        <dbReference type="HAMAP-Rule" id="MF_01844"/>
    </source>
</evidence>
<dbReference type="GO" id="GO:0005886">
    <property type="term" value="C:plasma membrane"/>
    <property type="evidence" value="ECO:0007669"/>
    <property type="project" value="UniProtKB-SubCell"/>
</dbReference>
<feature type="transmembrane region" description="Helical" evidence="7">
    <location>
        <begin position="173"/>
        <end position="194"/>
    </location>
</feature>
<keyword evidence="2 7" id="KW-1003">Cell membrane</keyword>
<feature type="transmembrane region" description="Helical" evidence="7">
    <location>
        <begin position="350"/>
        <end position="375"/>
    </location>
</feature>
<comment type="similarity">
    <text evidence="7">Belongs to the NhaA Na(+)/H(+) (TC 2.A.33) antiporter family.</text>
</comment>
<keyword evidence="6 7" id="KW-0739">Sodium transport</keyword>
<dbReference type="GO" id="GO:0006885">
    <property type="term" value="P:regulation of pH"/>
    <property type="evidence" value="ECO:0007669"/>
    <property type="project" value="UniProtKB-UniRule"/>
</dbReference>
<gene>
    <name evidence="7" type="primary">nhaA</name>
    <name evidence="8" type="ORF">SAMN05216578_10591</name>
</gene>
<sequence length="452" mass="47968">MMPHRHAGQPLPRAQLFTQRAFATVERFMHIQASSGIVLLVAAAIALIWANSPLAHSYHDLWHTPLAITLGNLSFSQPLHFWINDVLMTVFFLVVGMEVKREIHEGSLSDLRQAMLPIAAAGGGVLVPALIYLGLNMGNAGLHGWAIPTATDIAFAVGLLALLGPSIPSTVRIFLLALAIIDDIVAILIIALFYSEGLDPSGFLVAGVGVLMVLAMQQMGIGSAFAYVLPGIVLWSGMLMTGAHPTLAGVVLGMMTPVVPVRLRERPLDMLSRIAGELTGRGSSASRDLEQMNTHLRSLRLAQREILPPVVRVQHALHPWVAFVIMPVFALANAGITLDGIDLSVSGAQWVTLGVIAGLVLGKPLGIVGMTWLMVRLRLCTLPEGAGWAGICLIGLFAGVGFTMSIFISMLAFTDPNLLGAAKLGVLAGSVVASVLGLVVGFVVIRRRRTAA</sequence>
<keyword evidence="7" id="KW-0050">Antiport</keyword>
<dbReference type="Proteomes" id="UP000242815">
    <property type="component" value="Unassembled WGS sequence"/>
</dbReference>
<evidence type="ECO:0000256" key="3">
    <source>
        <dbReference type="ARBA" id="ARBA00022692"/>
    </source>
</evidence>
<feature type="transmembrane region" description="Helical" evidence="7">
    <location>
        <begin position="200"/>
        <end position="217"/>
    </location>
</feature>
<feature type="transmembrane region" description="Helical" evidence="7">
    <location>
        <begin position="320"/>
        <end position="338"/>
    </location>
</feature>
<evidence type="ECO:0000256" key="4">
    <source>
        <dbReference type="ARBA" id="ARBA00022989"/>
    </source>
</evidence>
<dbReference type="GO" id="GO:0015385">
    <property type="term" value="F:sodium:proton antiporter activity"/>
    <property type="evidence" value="ECO:0007669"/>
    <property type="project" value="UniProtKB-UniRule"/>
</dbReference>
<dbReference type="InterPro" id="IPR023171">
    <property type="entry name" value="Na/H_antiporter_dom_sf"/>
</dbReference>
<dbReference type="RefSeq" id="WP_235818612.1">
    <property type="nucleotide sequence ID" value="NZ_FOYD01000005.1"/>
</dbReference>
<dbReference type="HAMAP" id="MF_01844">
    <property type="entry name" value="NhaA"/>
    <property type="match status" value="1"/>
</dbReference>
<proteinExistence type="inferred from homology"/>
<dbReference type="EMBL" id="FOYD01000005">
    <property type="protein sequence ID" value="SFQ82720.1"/>
    <property type="molecule type" value="Genomic_DNA"/>
</dbReference>
<dbReference type="Pfam" id="PF06965">
    <property type="entry name" value="Na_H_antiport_1"/>
    <property type="match status" value="1"/>
</dbReference>
<evidence type="ECO:0000256" key="6">
    <source>
        <dbReference type="ARBA" id="ARBA00023201"/>
    </source>
</evidence>
<comment type="catalytic activity">
    <reaction evidence="7">
        <text>Na(+)(in) + 2 H(+)(out) = Na(+)(out) + 2 H(+)(in)</text>
        <dbReference type="Rhea" id="RHEA:29251"/>
        <dbReference type="ChEBI" id="CHEBI:15378"/>
        <dbReference type="ChEBI" id="CHEBI:29101"/>
    </reaction>
</comment>
<organism evidence="8 9">
    <name type="scientific">Halopseudomonas formosensis</name>
    <dbReference type="NCBI Taxonomy" id="1002526"/>
    <lineage>
        <taxon>Bacteria</taxon>
        <taxon>Pseudomonadati</taxon>
        <taxon>Pseudomonadota</taxon>
        <taxon>Gammaproteobacteria</taxon>
        <taxon>Pseudomonadales</taxon>
        <taxon>Pseudomonadaceae</taxon>
        <taxon>Halopseudomonas</taxon>
    </lineage>
</organism>
<evidence type="ECO:0000313" key="9">
    <source>
        <dbReference type="Proteomes" id="UP000242815"/>
    </source>
</evidence>
<accession>A0A1I6BP59</accession>
<reference evidence="8 9" key="1">
    <citation type="submission" date="2016-10" db="EMBL/GenBank/DDBJ databases">
        <authorList>
            <person name="de Groot N.N."/>
        </authorList>
    </citation>
    <scope>NUCLEOTIDE SEQUENCE [LARGE SCALE GENOMIC DNA]</scope>
    <source>
        <strain evidence="8 9">JCM 18415</strain>
    </source>
</reference>
<dbReference type="NCBIfam" id="TIGR00773">
    <property type="entry name" value="NhaA"/>
    <property type="match status" value="1"/>
</dbReference>
<keyword evidence="3 7" id="KW-0812">Transmembrane</keyword>
<feature type="transmembrane region" description="Helical" evidence="7">
    <location>
        <begin position="145"/>
        <end position="164"/>
    </location>
</feature>
<dbReference type="PANTHER" id="PTHR30341">
    <property type="entry name" value="SODIUM ION/PROTON ANTIPORTER NHAA-RELATED"/>
    <property type="match status" value="1"/>
</dbReference>
<evidence type="ECO:0000313" key="8">
    <source>
        <dbReference type="EMBL" id="SFQ82720.1"/>
    </source>
</evidence>
<feature type="transmembrane region" description="Helical" evidence="7">
    <location>
        <begin position="424"/>
        <end position="445"/>
    </location>
</feature>
<feature type="transmembrane region" description="Helical" evidence="7">
    <location>
        <begin position="37"/>
        <end position="59"/>
    </location>
</feature>
<keyword evidence="7" id="KW-0813">Transport</keyword>
<feature type="transmembrane region" description="Helical" evidence="7">
    <location>
        <begin position="111"/>
        <end position="133"/>
    </location>
</feature>
<comment type="function">
    <text evidence="7">Na(+)/H(+) antiporter that extrudes sodium in exchange for external protons.</text>
</comment>
<keyword evidence="4 7" id="KW-1133">Transmembrane helix</keyword>
<dbReference type="AlphaFoldDB" id="A0A1I6BP59"/>
<evidence type="ECO:0000256" key="2">
    <source>
        <dbReference type="ARBA" id="ARBA00022475"/>
    </source>
</evidence>
<dbReference type="InterPro" id="IPR004670">
    <property type="entry name" value="NhaA"/>
</dbReference>
<keyword evidence="7" id="KW-0915">Sodium</keyword>
<feature type="transmembrane region" description="Helical" evidence="7">
    <location>
        <begin position="387"/>
        <end position="412"/>
    </location>
</feature>
<name>A0A1I6BP59_9GAMM</name>
<keyword evidence="5 7" id="KW-0472">Membrane</keyword>
<protein>
    <recommendedName>
        <fullName evidence="7">Na(+)/H(+) antiporter NhaA</fullName>
    </recommendedName>
    <alternativeName>
        <fullName evidence="7">Sodium/proton antiporter NhaA</fullName>
    </alternativeName>
</protein>
<evidence type="ECO:0000256" key="5">
    <source>
        <dbReference type="ARBA" id="ARBA00023136"/>
    </source>
</evidence>